<keyword evidence="6" id="KW-0624">Polysaccharide degradation</keyword>
<dbReference type="InterPro" id="IPR017853">
    <property type="entry name" value="GH"/>
</dbReference>
<evidence type="ECO:0000256" key="8">
    <source>
        <dbReference type="SAM" id="SignalP"/>
    </source>
</evidence>
<evidence type="ECO:0000256" key="4">
    <source>
        <dbReference type="ARBA" id="ARBA00023277"/>
    </source>
</evidence>
<dbReference type="InterPro" id="IPR001547">
    <property type="entry name" value="Glyco_hydro_5"/>
</dbReference>
<keyword evidence="8" id="KW-0732">Signal</keyword>
<feature type="region of interest" description="Disordered" evidence="7">
    <location>
        <begin position="497"/>
        <end position="565"/>
    </location>
</feature>
<evidence type="ECO:0000256" key="3">
    <source>
        <dbReference type="ARBA" id="ARBA00023001"/>
    </source>
</evidence>
<evidence type="ECO:0000256" key="7">
    <source>
        <dbReference type="SAM" id="MobiDB-lite"/>
    </source>
</evidence>
<evidence type="ECO:0000256" key="1">
    <source>
        <dbReference type="ARBA" id="ARBA00005641"/>
    </source>
</evidence>
<dbReference type="Proteomes" id="UP001515480">
    <property type="component" value="Unassembled WGS sequence"/>
</dbReference>
<organism evidence="10 11">
    <name type="scientific">Prymnesium parvum</name>
    <name type="common">Toxic golden alga</name>
    <dbReference type="NCBI Taxonomy" id="97485"/>
    <lineage>
        <taxon>Eukaryota</taxon>
        <taxon>Haptista</taxon>
        <taxon>Haptophyta</taxon>
        <taxon>Prymnesiophyceae</taxon>
        <taxon>Prymnesiales</taxon>
        <taxon>Prymnesiaceae</taxon>
        <taxon>Prymnesium</taxon>
    </lineage>
</organism>
<name>A0AB34J4G9_PRYPA</name>
<evidence type="ECO:0000256" key="2">
    <source>
        <dbReference type="ARBA" id="ARBA00022801"/>
    </source>
</evidence>
<keyword evidence="4" id="KW-0119">Carbohydrate metabolism</keyword>
<sequence length="853" mass="94203">MRPAARSLASLLALASLPGGRADWSAGASTRKPVAGYAGERESMASLFKSKDSAPYKRARLDFYSNGRDGVLYANGVQFSIKGLNWFGAETAMRVPDGLWKRSLGDLLDFMATNGFNSLRLFISMQNVAENKRTPSNFDEYGTPQLVGTDFLGMLEEIAKEAALHGILVVLANHQIRNGYPDEWPGSWDGNWFDEMYQPELIVELWTRLALSLCKEHLWNVIGVDLLNEPYALRWPSWVRAAERVGNHIQSQCPQWLIFVEGTGNEEPAEAGMEWGENLIGVLTRPIQLTNNSKLVYSPHVYGPSLFEANDLPEPEYMEETAFPRSCREVWQRHFGFVRQQTGRPVVIGETGGRYVSKRDIQWQEELIDWAAQTGTGLFYYALNPNLRGVGGVLLEDWSTAHDEKLQMLSRLPATLLDSILKWREHAPHSPPSPASPAVDINCPWSYRGNVAPLFCYSLTDEEKCEQSFTTATVATKGHAVVCTWIAERLLCEGSEAPACPPPSPPHPFPPPPQPPPHPLEPSPPPPHLPVPSPAPPTPHAVLARTLRSPPPSPFPPRLPSPSYSPVREGQYAGVSTLGAAALVALVASISFAWRAVREKLSKDPASCSPLTFPRMCRDGWATVWRESSAFSRLSTEEQPLRVEERDALHVEAGRFSTFEPICDDAASDAAEREMGSRESLSQAEAGPEEEEAECDTRLLTVHVMVRPTDLAQEDEDAIHLSTLAGTLSLDREEIGSILELRAAVRLALAEAPDISQAISTSAIEPSLWYGNADGSNTNLIIGSSNLSAILAAERIWFAAPSRSARAPTLQRPYELAQGRMSMRSKERHQSLFGNDLDDTRNLRANENHAFLD</sequence>
<accession>A0AB34J4G9</accession>
<evidence type="ECO:0000313" key="11">
    <source>
        <dbReference type="Proteomes" id="UP001515480"/>
    </source>
</evidence>
<evidence type="ECO:0000259" key="9">
    <source>
        <dbReference type="Pfam" id="PF00150"/>
    </source>
</evidence>
<dbReference type="EMBL" id="JBGBPQ010000013">
    <property type="protein sequence ID" value="KAL1512239.1"/>
    <property type="molecule type" value="Genomic_DNA"/>
</dbReference>
<proteinExistence type="inferred from homology"/>
<evidence type="ECO:0000256" key="6">
    <source>
        <dbReference type="ARBA" id="ARBA00023326"/>
    </source>
</evidence>
<dbReference type="PANTHER" id="PTHR35923">
    <property type="entry name" value="MAJOR EXTRACELLULAR ENDOGLUCANASE"/>
    <property type="match status" value="1"/>
</dbReference>
<comment type="similarity">
    <text evidence="1">Belongs to the glycosyl hydrolase 5 (cellulase A) family.</text>
</comment>
<dbReference type="GO" id="GO:0004553">
    <property type="term" value="F:hydrolase activity, hydrolyzing O-glycosyl compounds"/>
    <property type="evidence" value="ECO:0007669"/>
    <property type="project" value="InterPro"/>
</dbReference>
<dbReference type="SUPFAM" id="SSF51445">
    <property type="entry name" value="(Trans)glycosidases"/>
    <property type="match status" value="1"/>
</dbReference>
<keyword evidence="5" id="KW-0326">Glycosidase</keyword>
<feature type="chain" id="PRO_5044286871" description="Glycoside hydrolase family 5 domain-containing protein" evidence="8">
    <location>
        <begin position="23"/>
        <end position="853"/>
    </location>
</feature>
<feature type="domain" description="Glycoside hydrolase family 5" evidence="9">
    <location>
        <begin position="82"/>
        <end position="386"/>
    </location>
</feature>
<feature type="signal peptide" evidence="8">
    <location>
        <begin position="1"/>
        <end position="22"/>
    </location>
</feature>
<dbReference type="Gene3D" id="3.20.20.80">
    <property type="entry name" value="Glycosidases"/>
    <property type="match status" value="1"/>
</dbReference>
<keyword evidence="2" id="KW-0378">Hydrolase</keyword>
<dbReference type="AlphaFoldDB" id="A0AB34J4G9"/>
<protein>
    <recommendedName>
        <fullName evidence="9">Glycoside hydrolase family 5 domain-containing protein</fullName>
    </recommendedName>
</protein>
<gene>
    <name evidence="10" type="ORF">AB1Y20_005501</name>
</gene>
<dbReference type="PANTHER" id="PTHR35923:SF2">
    <property type="entry name" value="ENDOGLUCANASE"/>
    <property type="match status" value="1"/>
</dbReference>
<evidence type="ECO:0000313" key="10">
    <source>
        <dbReference type="EMBL" id="KAL1512239.1"/>
    </source>
</evidence>
<keyword evidence="11" id="KW-1185">Reference proteome</keyword>
<feature type="compositionally biased region" description="Pro residues" evidence="7">
    <location>
        <begin position="499"/>
        <end position="539"/>
    </location>
</feature>
<feature type="compositionally biased region" description="Pro residues" evidence="7">
    <location>
        <begin position="549"/>
        <end position="560"/>
    </location>
</feature>
<evidence type="ECO:0000256" key="5">
    <source>
        <dbReference type="ARBA" id="ARBA00023295"/>
    </source>
</evidence>
<keyword evidence="3" id="KW-0136">Cellulose degradation</keyword>
<reference evidence="10 11" key="1">
    <citation type="journal article" date="2024" name="Science">
        <title>Giant polyketide synthase enzymes in the biosynthesis of giant marine polyether toxins.</title>
        <authorList>
            <person name="Fallon T.R."/>
            <person name="Shende V.V."/>
            <person name="Wierzbicki I.H."/>
            <person name="Pendleton A.L."/>
            <person name="Watervoot N.F."/>
            <person name="Auber R.P."/>
            <person name="Gonzalez D.J."/>
            <person name="Wisecaver J.H."/>
            <person name="Moore B.S."/>
        </authorList>
    </citation>
    <scope>NUCLEOTIDE SEQUENCE [LARGE SCALE GENOMIC DNA]</scope>
    <source>
        <strain evidence="10 11">12B1</strain>
    </source>
</reference>
<dbReference type="Pfam" id="PF00150">
    <property type="entry name" value="Cellulase"/>
    <property type="match status" value="1"/>
</dbReference>
<feature type="region of interest" description="Disordered" evidence="7">
    <location>
        <begin position="668"/>
        <end position="694"/>
    </location>
</feature>
<dbReference type="GO" id="GO:0030245">
    <property type="term" value="P:cellulose catabolic process"/>
    <property type="evidence" value="ECO:0007669"/>
    <property type="project" value="UniProtKB-KW"/>
</dbReference>
<comment type="caution">
    <text evidence="10">The sequence shown here is derived from an EMBL/GenBank/DDBJ whole genome shotgun (WGS) entry which is preliminary data.</text>
</comment>